<reference evidence="13" key="1">
    <citation type="submission" date="2016-11" db="EMBL/GenBank/DDBJ databases">
        <authorList>
            <person name="Varghese N."/>
            <person name="Submissions S."/>
        </authorList>
    </citation>
    <scope>NUCLEOTIDE SEQUENCE [LARGE SCALE GENOMIC DNA]</scope>
    <source>
        <strain evidence="13">CGMCC 1.10835</strain>
    </source>
</reference>
<dbReference type="GO" id="GO:0009279">
    <property type="term" value="C:cell outer membrane"/>
    <property type="evidence" value="ECO:0007669"/>
    <property type="project" value="UniProtKB-SubCell"/>
</dbReference>
<keyword evidence="2 8" id="KW-0813">Transport</keyword>
<evidence type="ECO:0000256" key="9">
    <source>
        <dbReference type="RuleBase" id="RU003357"/>
    </source>
</evidence>
<organism evidence="12 13">
    <name type="scientific">Marinobacter antarcticus</name>
    <dbReference type="NCBI Taxonomy" id="564117"/>
    <lineage>
        <taxon>Bacteria</taxon>
        <taxon>Pseudomonadati</taxon>
        <taxon>Pseudomonadota</taxon>
        <taxon>Gammaproteobacteria</taxon>
        <taxon>Pseudomonadales</taxon>
        <taxon>Marinobacteraceae</taxon>
        <taxon>Marinobacter</taxon>
    </lineage>
</organism>
<sequence length="723" mass="82004">MPVTNFKKHSQWRSDSSCALGFVATGFLGSMLLSPAPAAAQSLSDEPDQVGFYGFNDEIPEVLTTTRLRQPKTRVPGTTTVIDGEMIRDLGIMSLVEIFRLVPGMVVGEVGSSTPVTTYHGTVHYEQRRMQVLVDGRTAHRATLSDMDWQTMPVPLELIERVEVSRGPNSAAYGINAFLGTINFITRNPADTPGTEVRVVRGSRNYVRTFASVGDVSESYDWRLAFEKRKFGGFDYQIEDRERVPFNDGHDINVFNYDSRLKVNSGFNADIRVGVVDGINEEDVYKNGELGATGNPDIDVRDYYLQTQLNFTTSRTHFFHVQVNFENFDRRQRWPIEVPESVVNCLANGADVFDDANNCFQSGGTPLTANVNSDSEDSRLEFELQDTLLFSDNLKLVTGLGYRKDTYRSETFFNGRGNDYQSRVFGNLEYTPINWLTLNGGGNWEHTTTTNEGYFSPRLAANFTLGNNHALRFVYSKAVRTPDGFEQNPDYGFTLRDVRPTQYASFEGYRVENTLVTRGGKLEEENIISREISYFGQFPMDRGQLSLEVRVFKDKMRDMISGIIGFEDWTIDNNVDIDQKGFEVEAAMEYPGTTFRVSYGYLDQDDWYNGPEISSDDAINKDEKQYKVDLLGRLSARHSGSIALIQNLPFGLKGSTAFYWADQLKESRFERLDLRLAKSIFQPRYTAEFAVTMQHYMNTDPDMSIDNNIEDQNQLFLEAGIRF</sequence>
<dbReference type="GO" id="GO:0044718">
    <property type="term" value="P:siderophore transmembrane transport"/>
    <property type="evidence" value="ECO:0007669"/>
    <property type="project" value="TreeGrafter"/>
</dbReference>
<keyword evidence="7 8" id="KW-0998">Cell outer membrane</keyword>
<evidence type="ECO:0000256" key="1">
    <source>
        <dbReference type="ARBA" id="ARBA00004571"/>
    </source>
</evidence>
<comment type="similarity">
    <text evidence="8 9">Belongs to the TonB-dependent receptor family.</text>
</comment>
<evidence type="ECO:0000256" key="2">
    <source>
        <dbReference type="ARBA" id="ARBA00022448"/>
    </source>
</evidence>
<accession>A0A1M6U9S3</accession>
<dbReference type="PANTHER" id="PTHR30069">
    <property type="entry name" value="TONB-DEPENDENT OUTER MEMBRANE RECEPTOR"/>
    <property type="match status" value="1"/>
</dbReference>
<feature type="domain" description="TonB-dependent receptor-like beta-barrel" evidence="10">
    <location>
        <begin position="259"/>
        <end position="651"/>
    </location>
</feature>
<evidence type="ECO:0000256" key="5">
    <source>
        <dbReference type="ARBA" id="ARBA00023077"/>
    </source>
</evidence>
<keyword evidence="6 8" id="KW-0472">Membrane</keyword>
<dbReference type="Proteomes" id="UP000184497">
    <property type="component" value="Unassembled WGS sequence"/>
</dbReference>
<evidence type="ECO:0000313" key="13">
    <source>
        <dbReference type="Proteomes" id="UP000184497"/>
    </source>
</evidence>
<feature type="domain" description="TonB-dependent receptor plug" evidence="11">
    <location>
        <begin position="72"/>
        <end position="180"/>
    </location>
</feature>
<dbReference type="GO" id="GO:0015344">
    <property type="term" value="F:siderophore uptake transmembrane transporter activity"/>
    <property type="evidence" value="ECO:0007669"/>
    <property type="project" value="TreeGrafter"/>
</dbReference>
<dbReference type="STRING" id="564117.SAMN05216369_2695"/>
<keyword evidence="3 8" id="KW-1134">Transmembrane beta strand</keyword>
<dbReference type="InterPro" id="IPR012910">
    <property type="entry name" value="Plug_dom"/>
</dbReference>
<evidence type="ECO:0000256" key="7">
    <source>
        <dbReference type="ARBA" id="ARBA00023237"/>
    </source>
</evidence>
<gene>
    <name evidence="12" type="ORF">SAMN05216369_2695</name>
</gene>
<evidence type="ECO:0000256" key="8">
    <source>
        <dbReference type="PROSITE-ProRule" id="PRU01360"/>
    </source>
</evidence>
<evidence type="ECO:0000259" key="11">
    <source>
        <dbReference type="Pfam" id="PF07715"/>
    </source>
</evidence>
<evidence type="ECO:0000313" key="12">
    <source>
        <dbReference type="EMBL" id="SHK66002.1"/>
    </source>
</evidence>
<dbReference type="EMBL" id="FRAQ01000002">
    <property type="protein sequence ID" value="SHK66002.1"/>
    <property type="molecule type" value="Genomic_DNA"/>
</dbReference>
<evidence type="ECO:0000256" key="4">
    <source>
        <dbReference type="ARBA" id="ARBA00022692"/>
    </source>
</evidence>
<dbReference type="InterPro" id="IPR036942">
    <property type="entry name" value="Beta-barrel_TonB_sf"/>
</dbReference>
<dbReference type="InterPro" id="IPR039426">
    <property type="entry name" value="TonB-dep_rcpt-like"/>
</dbReference>
<evidence type="ECO:0000256" key="6">
    <source>
        <dbReference type="ARBA" id="ARBA00023136"/>
    </source>
</evidence>
<dbReference type="SUPFAM" id="SSF56935">
    <property type="entry name" value="Porins"/>
    <property type="match status" value="1"/>
</dbReference>
<keyword evidence="4 8" id="KW-0812">Transmembrane</keyword>
<proteinExistence type="inferred from homology"/>
<comment type="subcellular location">
    <subcellularLocation>
        <location evidence="1 8">Cell outer membrane</location>
        <topology evidence="1 8">Multi-pass membrane protein</topology>
    </subcellularLocation>
</comment>
<evidence type="ECO:0000259" key="10">
    <source>
        <dbReference type="Pfam" id="PF00593"/>
    </source>
</evidence>
<dbReference type="InterPro" id="IPR037066">
    <property type="entry name" value="Plug_dom_sf"/>
</dbReference>
<dbReference type="AlphaFoldDB" id="A0A1M6U9S3"/>
<dbReference type="Pfam" id="PF00593">
    <property type="entry name" value="TonB_dep_Rec_b-barrel"/>
    <property type="match status" value="1"/>
</dbReference>
<dbReference type="PANTHER" id="PTHR30069:SF27">
    <property type="entry name" value="BLL4766 PROTEIN"/>
    <property type="match status" value="1"/>
</dbReference>
<protein>
    <submittedName>
        <fullName evidence="12">Iron complex outermembrane recepter protein</fullName>
    </submittedName>
</protein>
<dbReference type="Gene3D" id="2.40.170.20">
    <property type="entry name" value="TonB-dependent receptor, beta-barrel domain"/>
    <property type="match status" value="1"/>
</dbReference>
<keyword evidence="5 9" id="KW-0798">TonB box</keyword>
<name>A0A1M6U9S3_9GAMM</name>
<evidence type="ECO:0000256" key="3">
    <source>
        <dbReference type="ARBA" id="ARBA00022452"/>
    </source>
</evidence>
<dbReference type="Pfam" id="PF07715">
    <property type="entry name" value="Plug"/>
    <property type="match status" value="1"/>
</dbReference>
<dbReference type="Gene3D" id="2.170.130.10">
    <property type="entry name" value="TonB-dependent receptor, plug domain"/>
    <property type="match status" value="1"/>
</dbReference>
<dbReference type="PROSITE" id="PS52016">
    <property type="entry name" value="TONB_DEPENDENT_REC_3"/>
    <property type="match status" value="1"/>
</dbReference>
<dbReference type="InterPro" id="IPR000531">
    <property type="entry name" value="Beta-barrel_TonB"/>
</dbReference>
<keyword evidence="13" id="KW-1185">Reference proteome</keyword>